<proteinExistence type="predicted"/>
<reference evidence="1 2" key="1">
    <citation type="submission" date="2014-04" db="EMBL/GenBank/DDBJ databases">
        <authorList>
            <consortium name="DOE Joint Genome Institute"/>
            <person name="Kuo A."/>
            <person name="Kohler A."/>
            <person name="Jargeat P."/>
            <person name="Nagy L.G."/>
            <person name="Floudas D."/>
            <person name="Copeland A."/>
            <person name="Barry K.W."/>
            <person name="Cichocki N."/>
            <person name="Veneault-Fourrey C."/>
            <person name="LaButti K."/>
            <person name="Lindquist E.A."/>
            <person name="Lipzen A."/>
            <person name="Lundell T."/>
            <person name="Morin E."/>
            <person name="Murat C."/>
            <person name="Sun H."/>
            <person name="Tunlid A."/>
            <person name="Henrissat B."/>
            <person name="Grigoriev I.V."/>
            <person name="Hibbett D.S."/>
            <person name="Martin F."/>
            <person name="Nordberg H.P."/>
            <person name="Cantor M.N."/>
            <person name="Hua S.X."/>
        </authorList>
    </citation>
    <scope>NUCLEOTIDE SEQUENCE [LARGE SCALE GENOMIC DNA]</scope>
    <source>
        <strain evidence="1 2">Ve08.2h10</strain>
    </source>
</reference>
<dbReference type="HOGENOM" id="CLU_2469760_0_0_1"/>
<dbReference type="EMBL" id="KN825064">
    <property type="protein sequence ID" value="KIK95099.1"/>
    <property type="molecule type" value="Genomic_DNA"/>
</dbReference>
<gene>
    <name evidence="1" type="ORF">PAXRUDRAFT_408388</name>
</gene>
<protein>
    <submittedName>
        <fullName evidence="1">Uncharacterized protein</fullName>
    </submittedName>
</protein>
<evidence type="ECO:0000313" key="1">
    <source>
        <dbReference type="EMBL" id="KIK95099.1"/>
    </source>
</evidence>
<dbReference type="AlphaFoldDB" id="A0A0D0E2W7"/>
<sequence length="88" mass="9712">MGSNRAPGRVTNAWIPRHPFTETCSWCRTSVLCIDPVMLDSTTSSGGRRCCVPVYHKSTRYLLYYFPSIHTVTPLRTVDGSGIASTSS</sequence>
<organism evidence="1 2">
    <name type="scientific">Paxillus rubicundulus Ve08.2h10</name>
    <dbReference type="NCBI Taxonomy" id="930991"/>
    <lineage>
        <taxon>Eukaryota</taxon>
        <taxon>Fungi</taxon>
        <taxon>Dikarya</taxon>
        <taxon>Basidiomycota</taxon>
        <taxon>Agaricomycotina</taxon>
        <taxon>Agaricomycetes</taxon>
        <taxon>Agaricomycetidae</taxon>
        <taxon>Boletales</taxon>
        <taxon>Paxilineae</taxon>
        <taxon>Paxillaceae</taxon>
        <taxon>Paxillus</taxon>
    </lineage>
</organism>
<dbReference type="InParanoid" id="A0A0D0E2W7"/>
<name>A0A0D0E2W7_9AGAM</name>
<accession>A0A0D0E2W7</accession>
<dbReference type="Proteomes" id="UP000054538">
    <property type="component" value="Unassembled WGS sequence"/>
</dbReference>
<evidence type="ECO:0000313" key="2">
    <source>
        <dbReference type="Proteomes" id="UP000054538"/>
    </source>
</evidence>
<reference evidence="2" key="2">
    <citation type="submission" date="2015-01" db="EMBL/GenBank/DDBJ databases">
        <title>Evolutionary Origins and Diversification of the Mycorrhizal Mutualists.</title>
        <authorList>
            <consortium name="DOE Joint Genome Institute"/>
            <consortium name="Mycorrhizal Genomics Consortium"/>
            <person name="Kohler A."/>
            <person name="Kuo A."/>
            <person name="Nagy L.G."/>
            <person name="Floudas D."/>
            <person name="Copeland A."/>
            <person name="Barry K.W."/>
            <person name="Cichocki N."/>
            <person name="Veneault-Fourrey C."/>
            <person name="LaButti K."/>
            <person name="Lindquist E.A."/>
            <person name="Lipzen A."/>
            <person name="Lundell T."/>
            <person name="Morin E."/>
            <person name="Murat C."/>
            <person name="Riley R."/>
            <person name="Ohm R."/>
            <person name="Sun H."/>
            <person name="Tunlid A."/>
            <person name="Henrissat B."/>
            <person name="Grigoriev I.V."/>
            <person name="Hibbett D.S."/>
            <person name="Martin F."/>
        </authorList>
    </citation>
    <scope>NUCLEOTIDE SEQUENCE [LARGE SCALE GENOMIC DNA]</scope>
    <source>
        <strain evidence="2">Ve08.2h10</strain>
    </source>
</reference>
<keyword evidence="2" id="KW-1185">Reference proteome</keyword>